<evidence type="ECO:0000256" key="3">
    <source>
        <dbReference type="ARBA" id="ARBA00023136"/>
    </source>
</evidence>
<evidence type="ECO:0000256" key="4">
    <source>
        <dbReference type="HAMAP-Rule" id="MF_01104"/>
    </source>
</evidence>
<dbReference type="EMBL" id="CPYI01000009">
    <property type="protein sequence ID" value="CNE89370.1"/>
    <property type="molecule type" value="Genomic_DNA"/>
</dbReference>
<dbReference type="AlphaFoldDB" id="A0A0T9LFK0"/>
<dbReference type="InterPro" id="IPR038228">
    <property type="entry name" value="Syd_sf"/>
</dbReference>
<evidence type="ECO:0000313" key="6">
    <source>
        <dbReference type="Proteomes" id="UP000045824"/>
    </source>
</evidence>
<dbReference type="HAMAP" id="MF_01104">
    <property type="entry name" value="Syd"/>
    <property type="match status" value="1"/>
</dbReference>
<gene>
    <name evidence="4 5" type="primary">syd</name>
    <name evidence="5" type="ORF">ERS008491_02542</name>
</gene>
<dbReference type="Gene3D" id="3.40.1580.20">
    <property type="entry name" value="Syd protein"/>
    <property type="match status" value="1"/>
</dbReference>
<proteinExistence type="inferred from homology"/>
<dbReference type="Pfam" id="PF07348">
    <property type="entry name" value="Syd"/>
    <property type="match status" value="1"/>
</dbReference>
<keyword evidence="1 4" id="KW-1003">Cell membrane</keyword>
<comment type="similarity">
    <text evidence="4">Belongs to the Syd family.</text>
</comment>
<dbReference type="InterPro" id="IPR009948">
    <property type="entry name" value="Syd"/>
</dbReference>
<comment type="function">
    <text evidence="4">Interacts with the SecY protein in vivo. May bind preferentially to an uncomplexed state of SecY, thus functioning either as a chelating agent for excess SecY in the cell or as a regulatory factor that negatively controls the translocase function.</text>
</comment>
<sequence>MPRLTAFLSEGYAHLGAAQAAAIQRIIMDQNVSTALKSFTQRYIDLWQQQTGRPPASEELYGVPSPCNIETEDNQVFWLPQPFAADANLTNIERALEIQLHPDIHEFYTQQYAGDMKADLGDHRFTLLQVWSEDDFIRLQENLIGHLVTQKRLKLSPTLFLATTESEMTMASLCNVTGNVVLEEFGSGKRTLLASTLTHFLDALRPVFPE</sequence>
<protein>
    <recommendedName>
        <fullName evidence="4">Protein Syd</fullName>
    </recommendedName>
</protein>
<dbReference type="NCBIfam" id="NF003439">
    <property type="entry name" value="PRK04968.1"/>
    <property type="match status" value="1"/>
</dbReference>
<comment type="subcellular location">
    <subcellularLocation>
        <location evidence="4">Cell inner membrane</location>
        <topology evidence="4">Peripheral membrane protein</topology>
        <orientation evidence="4">Cytoplasmic side</orientation>
    </subcellularLocation>
    <text evidence="4">Loosely associated with the cytoplasmic side of the inner membrane, probably via SecY.</text>
</comment>
<organism evidence="5 6">
    <name type="scientific">Yersinia kristensenii</name>
    <dbReference type="NCBI Taxonomy" id="28152"/>
    <lineage>
        <taxon>Bacteria</taxon>
        <taxon>Pseudomonadati</taxon>
        <taxon>Pseudomonadota</taxon>
        <taxon>Gammaproteobacteria</taxon>
        <taxon>Enterobacterales</taxon>
        <taxon>Yersiniaceae</taxon>
        <taxon>Yersinia</taxon>
    </lineage>
</organism>
<keyword evidence="3 4" id="KW-0472">Membrane</keyword>
<dbReference type="Proteomes" id="UP000045824">
    <property type="component" value="Unassembled WGS sequence"/>
</dbReference>
<dbReference type="CDD" id="cd16323">
    <property type="entry name" value="Syd"/>
    <property type="match status" value="1"/>
</dbReference>
<dbReference type="GO" id="GO:0009898">
    <property type="term" value="C:cytoplasmic side of plasma membrane"/>
    <property type="evidence" value="ECO:0007669"/>
    <property type="project" value="InterPro"/>
</dbReference>
<reference evidence="5 6" key="1">
    <citation type="submission" date="2015-03" db="EMBL/GenBank/DDBJ databases">
        <authorList>
            <person name="Murphy D."/>
        </authorList>
    </citation>
    <scope>NUCLEOTIDE SEQUENCE [LARGE SCALE GENOMIC DNA]</scope>
    <source>
        <strain evidence="5 6">FCF326</strain>
    </source>
</reference>
<evidence type="ECO:0000313" key="5">
    <source>
        <dbReference type="EMBL" id="CNE89370.1"/>
    </source>
</evidence>
<accession>A0A0T9LFK0</accession>
<keyword evidence="2 4" id="KW-0997">Cell inner membrane</keyword>
<name>A0A0T9LFK0_YERKR</name>
<evidence type="ECO:0000256" key="1">
    <source>
        <dbReference type="ARBA" id="ARBA00022475"/>
    </source>
</evidence>
<evidence type="ECO:0000256" key="2">
    <source>
        <dbReference type="ARBA" id="ARBA00022519"/>
    </source>
</evidence>